<dbReference type="Pfam" id="PF13976">
    <property type="entry name" value="gag_pre-integrs"/>
    <property type="match status" value="1"/>
</dbReference>
<feature type="compositionally biased region" description="Basic residues" evidence="1">
    <location>
        <begin position="65"/>
        <end position="88"/>
    </location>
</feature>
<feature type="non-terminal residue" evidence="3">
    <location>
        <position position="1"/>
    </location>
</feature>
<evidence type="ECO:0000313" key="3">
    <source>
        <dbReference type="EMBL" id="RDX67871.1"/>
    </source>
</evidence>
<evidence type="ECO:0000259" key="2">
    <source>
        <dbReference type="Pfam" id="PF13976"/>
    </source>
</evidence>
<dbReference type="AlphaFoldDB" id="A0A371EP85"/>
<comment type="caution">
    <text evidence="3">The sequence shown here is derived from an EMBL/GenBank/DDBJ whole genome shotgun (WGS) entry which is preliminary data.</text>
</comment>
<feature type="domain" description="GAG-pre-integrase" evidence="2">
    <location>
        <begin position="175"/>
        <end position="240"/>
    </location>
</feature>
<protein>
    <recommendedName>
        <fullName evidence="2">GAG-pre-integrase domain-containing protein</fullName>
    </recommendedName>
</protein>
<sequence length="279" mass="32497">MRYGESISNFFSRTMTIVNKMHVHVCFIEGSKNVYLLSIDELQGSLLQDNEEQALQASSNSHHSSSNKKGRGKGSGRGRNSSKGRGHGRYQSTTEFSKSTYKLNVKCYRYKGYEHYQNECRTNLSNDNGEKSNLLSIGQLLEMGYEITINDSVCCIHDVNLDLIAQVKIKINRIFPLYLNNVPNTYLSTRLKNDAWLWHFRYGHLNFGGLKTLQQKEMVVGLPNFPIPMEVCEEYVTRKQHREPFPKRNTEAARNCALRPLWDNQSYFKWRQMIHHHFY</sequence>
<proteinExistence type="predicted"/>
<organism evidence="3 4">
    <name type="scientific">Mucuna pruriens</name>
    <name type="common">Velvet bean</name>
    <name type="synonym">Dolichos pruriens</name>
    <dbReference type="NCBI Taxonomy" id="157652"/>
    <lineage>
        <taxon>Eukaryota</taxon>
        <taxon>Viridiplantae</taxon>
        <taxon>Streptophyta</taxon>
        <taxon>Embryophyta</taxon>
        <taxon>Tracheophyta</taxon>
        <taxon>Spermatophyta</taxon>
        <taxon>Magnoliopsida</taxon>
        <taxon>eudicotyledons</taxon>
        <taxon>Gunneridae</taxon>
        <taxon>Pentapetalae</taxon>
        <taxon>rosids</taxon>
        <taxon>fabids</taxon>
        <taxon>Fabales</taxon>
        <taxon>Fabaceae</taxon>
        <taxon>Papilionoideae</taxon>
        <taxon>50 kb inversion clade</taxon>
        <taxon>NPAAA clade</taxon>
        <taxon>indigoferoid/millettioid clade</taxon>
        <taxon>Phaseoleae</taxon>
        <taxon>Mucuna</taxon>
    </lineage>
</organism>
<dbReference type="EMBL" id="QJKJ01012798">
    <property type="protein sequence ID" value="RDX67871.1"/>
    <property type="molecule type" value="Genomic_DNA"/>
</dbReference>
<dbReference type="InterPro" id="IPR025724">
    <property type="entry name" value="GAG-pre-integrase_dom"/>
</dbReference>
<keyword evidence="4" id="KW-1185">Reference proteome</keyword>
<evidence type="ECO:0000256" key="1">
    <source>
        <dbReference type="SAM" id="MobiDB-lite"/>
    </source>
</evidence>
<dbReference type="Proteomes" id="UP000257109">
    <property type="component" value="Unassembled WGS sequence"/>
</dbReference>
<gene>
    <name evidence="3" type="ORF">CR513_53202</name>
</gene>
<feature type="region of interest" description="Disordered" evidence="1">
    <location>
        <begin position="52"/>
        <end position="92"/>
    </location>
</feature>
<evidence type="ECO:0000313" key="4">
    <source>
        <dbReference type="Proteomes" id="UP000257109"/>
    </source>
</evidence>
<accession>A0A371EP85</accession>
<reference evidence="3" key="1">
    <citation type="submission" date="2018-05" db="EMBL/GenBank/DDBJ databases">
        <title>Draft genome of Mucuna pruriens seed.</title>
        <authorList>
            <person name="Nnadi N.E."/>
            <person name="Vos R."/>
            <person name="Hasami M.H."/>
            <person name="Devisetty U.K."/>
            <person name="Aguiy J.C."/>
        </authorList>
    </citation>
    <scope>NUCLEOTIDE SEQUENCE [LARGE SCALE GENOMIC DNA]</scope>
    <source>
        <strain evidence="3">JCA_2017</strain>
    </source>
</reference>
<dbReference type="OrthoDB" id="1426661at2759"/>
<name>A0A371EP85_MUCPR</name>